<dbReference type="EMBL" id="OU015566">
    <property type="protein sequence ID" value="CAG5103540.1"/>
    <property type="molecule type" value="Genomic_DNA"/>
</dbReference>
<evidence type="ECO:0000313" key="3">
    <source>
        <dbReference type="Proteomes" id="UP001158576"/>
    </source>
</evidence>
<protein>
    <submittedName>
        <fullName evidence="2">Oidioi.mRNA.OKI2018_I69.chr1.g816.t1.cds</fullName>
    </submittedName>
</protein>
<organism evidence="2 3">
    <name type="scientific">Oikopleura dioica</name>
    <name type="common">Tunicate</name>
    <dbReference type="NCBI Taxonomy" id="34765"/>
    <lineage>
        <taxon>Eukaryota</taxon>
        <taxon>Metazoa</taxon>
        <taxon>Chordata</taxon>
        <taxon>Tunicata</taxon>
        <taxon>Appendicularia</taxon>
        <taxon>Copelata</taxon>
        <taxon>Oikopleuridae</taxon>
        <taxon>Oikopleura</taxon>
    </lineage>
</organism>
<reference evidence="2 3" key="1">
    <citation type="submission" date="2021-04" db="EMBL/GenBank/DDBJ databases">
        <authorList>
            <person name="Bliznina A."/>
        </authorList>
    </citation>
    <scope>NUCLEOTIDE SEQUENCE [LARGE SCALE GENOMIC DNA]</scope>
</reference>
<feature type="region of interest" description="Disordered" evidence="1">
    <location>
        <begin position="224"/>
        <end position="244"/>
    </location>
</feature>
<keyword evidence="3" id="KW-1185">Reference proteome</keyword>
<evidence type="ECO:0000256" key="1">
    <source>
        <dbReference type="SAM" id="MobiDB-lite"/>
    </source>
</evidence>
<dbReference type="Proteomes" id="UP001158576">
    <property type="component" value="Chromosome 1"/>
</dbReference>
<evidence type="ECO:0000313" key="2">
    <source>
        <dbReference type="EMBL" id="CAG5103540.1"/>
    </source>
</evidence>
<name>A0ABN7SL10_OIKDI</name>
<accession>A0ABN7SL10</accession>
<sequence length="360" mass="41504">MSSPKSKNSENAKKSDELKQLPLNFEQESQLVIKALGILQQRKREGVGKNHYGDFRKIAIKEFYQLVFPNLYEHFEATSWDHCATKAEDLTKLIKNFCEKGYIKDIMRVYMPKRRKLQANKNEHVKTRSNLTVQKRQQLAEEHLKMINSRKKRLKPVPVAEINEEPIDLTVPKNAKEAEQKTNNEQELAKKDAGIQWEDNPVGKILIFTPKKSKIIAIQQKKLQNDESAPKAPRNSDLWQPWLNPIPKKKNPASLKRKLPLLEFIGNETCPPQDCLFENPEKPGQFEDFGPVACGEKPVGLQESETAFLKDDNEETVEVKIEKCESLGKIVFQNDHPEHCSVHTLDGENEVEIKEEYIEE</sequence>
<proteinExistence type="predicted"/>
<gene>
    <name evidence="2" type="ORF">OKIOD_LOCUS9581</name>
</gene>